<evidence type="ECO:0000256" key="4">
    <source>
        <dbReference type="ARBA" id="ARBA00022679"/>
    </source>
</evidence>
<dbReference type="AlphaFoldDB" id="A0A1C7EB20"/>
<protein>
    <recommendedName>
        <fullName evidence="3">2-amino-4-hydroxy-6-hydroxymethyldihydropteridine diphosphokinase</fullName>
        <ecNumber evidence="3">2.7.6.3</ecNumber>
    </recommendedName>
</protein>
<dbReference type="EC" id="2.7.6.3" evidence="3"/>
<dbReference type="NCBIfam" id="TIGR01498">
    <property type="entry name" value="folK"/>
    <property type="match status" value="1"/>
</dbReference>
<dbReference type="GO" id="GO:0003848">
    <property type="term" value="F:2-amino-4-hydroxy-6-hydroxymethyldihydropteridine diphosphokinase activity"/>
    <property type="evidence" value="ECO:0007669"/>
    <property type="project" value="UniProtKB-EC"/>
</dbReference>
<keyword evidence="6" id="KW-0418">Kinase</keyword>
<accession>A0A1C7EB20</accession>
<dbReference type="GO" id="GO:0046654">
    <property type="term" value="P:tetrahydrofolate biosynthetic process"/>
    <property type="evidence" value="ECO:0007669"/>
    <property type="project" value="UniProtKB-UniPathway"/>
</dbReference>
<evidence type="ECO:0000313" key="11">
    <source>
        <dbReference type="Proteomes" id="UP000092650"/>
    </source>
</evidence>
<keyword evidence="5" id="KW-0547">Nucleotide-binding</keyword>
<name>A0A1C7EB20_9BACL</name>
<sequence>MMNRAYLSLGSNLGDRKAQLQEAVRLLQANSAISNMKMSSIYETAPVGYLEQGAFLNVVIQMETSLSPLELLDTCQEIEEILQRERLVRWGPRTVDLDILLYDQEQLTTERLTIPHPRMYERAFVLVPLQELIPSLTLPQSLRTQGVELWKTYIDIQAFLLDLN</sequence>
<dbReference type="GO" id="GO:0016301">
    <property type="term" value="F:kinase activity"/>
    <property type="evidence" value="ECO:0007669"/>
    <property type="project" value="UniProtKB-KW"/>
</dbReference>
<evidence type="ECO:0000259" key="9">
    <source>
        <dbReference type="PROSITE" id="PS00794"/>
    </source>
</evidence>
<dbReference type="Gene3D" id="3.30.70.560">
    <property type="entry name" value="7,8-Dihydro-6-hydroxymethylpterin-pyrophosphokinase HPPK"/>
    <property type="match status" value="1"/>
</dbReference>
<dbReference type="KEGG" id="ppla:BBI15_12035"/>
<reference evidence="10" key="1">
    <citation type="submission" date="2016-10" db="EMBL/GenBank/DDBJ databases">
        <authorList>
            <person name="See-Too W.S."/>
        </authorList>
    </citation>
    <scope>NUCLEOTIDE SEQUENCE [LARGE SCALE GENOMIC DNA]</scope>
    <source>
        <strain evidence="10">DSM 23997</strain>
    </source>
</reference>
<dbReference type="SUPFAM" id="SSF55083">
    <property type="entry name" value="6-hydroxymethyl-7,8-dihydropterin pyrophosphokinase, HPPK"/>
    <property type="match status" value="1"/>
</dbReference>
<organism evidence="10 11">
    <name type="scientific">Planococcus plakortidis</name>
    <dbReference type="NCBI Taxonomy" id="1038856"/>
    <lineage>
        <taxon>Bacteria</taxon>
        <taxon>Bacillati</taxon>
        <taxon>Bacillota</taxon>
        <taxon>Bacilli</taxon>
        <taxon>Bacillales</taxon>
        <taxon>Caryophanaceae</taxon>
        <taxon>Planococcus</taxon>
    </lineage>
</organism>
<keyword evidence="8" id="KW-0289">Folate biosynthesis</keyword>
<comment type="catalytic activity">
    <reaction evidence="1">
        <text>6-hydroxymethyl-7,8-dihydropterin + ATP = (7,8-dihydropterin-6-yl)methyl diphosphate + AMP + H(+)</text>
        <dbReference type="Rhea" id="RHEA:11412"/>
        <dbReference type="ChEBI" id="CHEBI:15378"/>
        <dbReference type="ChEBI" id="CHEBI:30616"/>
        <dbReference type="ChEBI" id="CHEBI:44841"/>
        <dbReference type="ChEBI" id="CHEBI:72950"/>
        <dbReference type="ChEBI" id="CHEBI:456215"/>
        <dbReference type="EC" id="2.7.6.3"/>
    </reaction>
</comment>
<evidence type="ECO:0000256" key="7">
    <source>
        <dbReference type="ARBA" id="ARBA00022840"/>
    </source>
</evidence>
<proteinExistence type="predicted"/>
<evidence type="ECO:0000256" key="1">
    <source>
        <dbReference type="ARBA" id="ARBA00000198"/>
    </source>
</evidence>
<gene>
    <name evidence="10" type="ORF">BBI15_12035</name>
</gene>
<dbReference type="GO" id="GO:0046656">
    <property type="term" value="P:folic acid biosynthetic process"/>
    <property type="evidence" value="ECO:0007669"/>
    <property type="project" value="UniProtKB-KW"/>
</dbReference>
<dbReference type="PROSITE" id="PS00794">
    <property type="entry name" value="HPPK"/>
    <property type="match status" value="1"/>
</dbReference>
<dbReference type="InterPro" id="IPR000550">
    <property type="entry name" value="Hppk"/>
</dbReference>
<evidence type="ECO:0000256" key="6">
    <source>
        <dbReference type="ARBA" id="ARBA00022777"/>
    </source>
</evidence>
<keyword evidence="7" id="KW-0067">ATP-binding</keyword>
<evidence type="ECO:0000313" key="10">
    <source>
        <dbReference type="EMBL" id="ANU20881.1"/>
    </source>
</evidence>
<dbReference type="OrthoDB" id="9808041at2"/>
<evidence type="ECO:0000256" key="5">
    <source>
        <dbReference type="ARBA" id="ARBA00022741"/>
    </source>
</evidence>
<keyword evidence="4" id="KW-0808">Transferase</keyword>
<dbReference type="STRING" id="1038856.BBI15_12035"/>
<dbReference type="PANTHER" id="PTHR43071:SF1">
    <property type="entry name" value="2-AMINO-4-HYDROXY-6-HYDROXYMETHYLDIHYDROPTERIDINE PYROPHOSPHOKINASE"/>
    <property type="match status" value="1"/>
</dbReference>
<comment type="pathway">
    <text evidence="2">Cofactor biosynthesis; tetrahydrofolate biosynthesis; 2-amino-4-hydroxy-6-hydroxymethyl-7,8-dihydropteridine diphosphate from 7,8-dihydroneopterin triphosphate: step 4/4.</text>
</comment>
<dbReference type="EMBL" id="CP016539">
    <property type="protein sequence ID" value="ANU20881.1"/>
    <property type="molecule type" value="Genomic_DNA"/>
</dbReference>
<dbReference type="InterPro" id="IPR035907">
    <property type="entry name" value="Hppk_sf"/>
</dbReference>
<keyword evidence="11" id="KW-1185">Reference proteome</keyword>
<feature type="domain" description="7,8-dihydro-6-hydroxymethylpterin-pyrophosphokinase" evidence="9">
    <location>
        <begin position="89"/>
        <end position="100"/>
    </location>
</feature>
<evidence type="ECO:0000256" key="8">
    <source>
        <dbReference type="ARBA" id="ARBA00022909"/>
    </source>
</evidence>
<dbReference type="Proteomes" id="UP000092650">
    <property type="component" value="Chromosome"/>
</dbReference>
<dbReference type="UniPathway" id="UPA00077">
    <property type="reaction ID" value="UER00155"/>
</dbReference>
<dbReference type="PANTHER" id="PTHR43071">
    <property type="entry name" value="2-AMINO-4-HYDROXY-6-HYDROXYMETHYLDIHYDROPTERIDINE PYROPHOSPHOKINASE"/>
    <property type="match status" value="1"/>
</dbReference>
<dbReference type="CDD" id="cd00483">
    <property type="entry name" value="HPPK"/>
    <property type="match status" value="1"/>
</dbReference>
<dbReference type="Pfam" id="PF01288">
    <property type="entry name" value="HPPK"/>
    <property type="match status" value="1"/>
</dbReference>
<evidence type="ECO:0000256" key="3">
    <source>
        <dbReference type="ARBA" id="ARBA00013253"/>
    </source>
</evidence>
<dbReference type="GO" id="GO:0005524">
    <property type="term" value="F:ATP binding"/>
    <property type="evidence" value="ECO:0007669"/>
    <property type="project" value="UniProtKB-KW"/>
</dbReference>
<evidence type="ECO:0000256" key="2">
    <source>
        <dbReference type="ARBA" id="ARBA00005051"/>
    </source>
</evidence>